<dbReference type="RefSeq" id="WP_163179555.1">
    <property type="nucleotide sequence ID" value="NZ_JAAIWM010000003.1"/>
</dbReference>
<dbReference type="Proteomes" id="UP000481043">
    <property type="component" value="Unassembled WGS sequence"/>
</dbReference>
<evidence type="ECO:0000259" key="3">
    <source>
        <dbReference type="Pfam" id="PF06725"/>
    </source>
</evidence>
<proteinExistence type="predicted"/>
<keyword evidence="5" id="KW-1185">Reference proteome</keyword>
<feature type="domain" description="3D" evidence="3">
    <location>
        <begin position="146"/>
        <end position="207"/>
    </location>
</feature>
<dbReference type="GO" id="GO:0009254">
    <property type="term" value="P:peptidoglycan turnover"/>
    <property type="evidence" value="ECO:0007669"/>
    <property type="project" value="InterPro"/>
</dbReference>
<dbReference type="SUPFAM" id="SSF50685">
    <property type="entry name" value="Barwin-like endoglucanases"/>
    <property type="match status" value="1"/>
</dbReference>
<gene>
    <name evidence="4" type="ORF">G4D63_10135</name>
</gene>
<dbReference type="InterPro" id="IPR010611">
    <property type="entry name" value="3D_dom"/>
</dbReference>
<sequence length="241" mass="26806">MNKITTLLKRTLMTVLFLLAVSATYTSISGVQAEELTEWWDRYDHPFYSAFYGADAGTIEDSAIRETNLSLKSLKRHEAEVTSISSSYAESDSLTLEEAIDWTQYPSTVVTATGYTAGVESTGKSPSHPSYGITYSGVKVKRDLYSTVAADLSVFPLGTILFIPGYGYGVVADKGGAIKGNKVDLYYETVKDVYEEWGKKKVEVYIVKKGRGKLTEEELALLNEDETMQVFRQQYLKDTKS</sequence>
<dbReference type="GO" id="GO:0019867">
    <property type="term" value="C:outer membrane"/>
    <property type="evidence" value="ECO:0007669"/>
    <property type="project" value="InterPro"/>
</dbReference>
<dbReference type="EMBL" id="JAAIWM010000003">
    <property type="protein sequence ID" value="NEY72082.1"/>
    <property type="molecule type" value="Genomic_DNA"/>
</dbReference>
<dbReference type="PANTHER" id="PTHR39160">
    <property type="entry name" value="CELL WALL-BINDING PROTEIN YOCH"/>
    <property type="match status" value="1"/>
</dbReference>
<comment type="caution">
    <text evidence="4">The sequence shown here is derived from an EMBL/GenBank/DDBJ whole genome shotgun (WGS) entry which is preliminary data.</text>
</comment>
<name>A0A6M0Q6W5_9BACI</name>
<protein>
    <recommendedName>
        <fullName evidence="3">3D domain-containing protein</fullName>
    </recommendedName>
</protein>
<dbReference type="Pfam" id="PF06725">
    <property type="entry name" value="3D"/>
    <property type="match status" value="1"/>
</dbReference>
<keyword evidence="1 2" id="KW-0732">Signal</keyword>
<evidence type="ECO:0000256" key="1">
    <source>
        <dbReference type="ARBA" id="ARBA00022729"/>
    </source>
</evidence>
<evidence type="ECO:0000313" key="4">
    <source>
        <dbReference type="EMBL" id="NEY72082.1"/>
    </source>
</evidence>
<feature type="signal peptide" evidence="2">
    <location>
        <begin position="1"/>
        <end position="33"/>
    </location>
</feature>
<reference evidence="4 5" key="1">
    <citation type="submission" date="2020-02" db="EMBL/GenBank/DDBJ databases">
        <title>Bacillus aquiflavi sp. nov., isolated from yellow water of strong flavor Chinese baijiu in Yibin region of China.</title>
        <authorList>
            <person name="Xie J."/>
        </authorList>
    </citation>
    <scope>NUCLEOTIDE SEQUENCE [LARGE SCALE GENOMIC DNA]</scope>
    <source>
        <strain evidence="4 5">SA4</strain>
    </source>
</reference>
<dbReference type="GO" id="GO:0004553">
    <property type="term" value="F:hydrolase activity, hydrolyzing O-glycosyl compounds"/>
    <property type="evidence" value="ECO:0007669"/>
    <property type="project" value="InterPro"/>
</dbReference>
<organism evidence="4 5">
    <name type="scientific">Bacillus mesophilus</name>
    <dbReference type="NCBI Taxonomy" id="1808955"/>
    <lineage>
        <taxon>Bacteria</taxon>
        <taxon>Bacillati</taxon>
        <taxon>Bacillota</taxon>
        <taxon>Bacilli</taxon>
        <taxon>Bacillales</taxon>
        <taxon>Bacillaceae</taxon>
        <taxon>Bacillus</taxon>
    </lineage>
</organism>
<dbReference type="Gene3D" id="2.40.40.10">
    <property type="entry name" value="RlpA-like domain"/>
    <property type="match status" value="1"/>
</dbReference>
<feature type="chain" id="PRO_5026683917" description="3D domain-containing protein" evidence="2">
    <location>
        <begin position="34"/>
        <end position="241"/>
    </location>
</feature>
<accession>A0A6M0Q6W5</accession>
<dbReference type="PANTHER" id="PTHR39160:SF4">
    <property type="entry name" value="RESUSCITATION-PROMOTING FACTOR RPFB"/>
    <property type="match status" value="1"/>
</dbReference>
<dbReference type="CDD" id="cd22786">
    <property type="entry name" value="DPBB_YuiC-like"/>
    <property type="match status" value="1"/>
</dbReference>
<dbReference type="InterPro" id="IPR036908">
    <property type="entry name" value="RlpA-like_sf"/>
</dbReference>
<dbReference type="AlphaFoldDB" id="A0A6M0Q6W5"/>
<evidence type="ECO:0000256" key="2">
    <source>
        <dbReference type="SAM" id="SignalP"/>
    </source>
</evidence>
<dbReference type="InterPro" id="IPR051933">
    <property type="entry name" value="Resuscitation_pf_RpfB"/>
</dbReference>
<evidence type="ECO:0000313" key="5">
    <source>
        <dbReference type="Proteomes" id="UP000481043"/>
    </source>
</evidence>